<keyword evidence="4" id="KW-1185">Reference proteome</keyword>
<dbReference type="Proteomes" id="UP000528286">
    <property type="component" value="Unassembled WGS sequence"/>
</dbReference>
<name>A0A7W6J5L9_9HYPH</name>
<dbReference type="InterPro" id="IPR005545">
    <property type="entry name" value="YCII"/>
</dbReference>
<dbReference type="EMBL" id="JACIEZ010000004">
    <property type="protein sequence ID" value="MBB4065220.1"/>
    <property type="molecule type" value="Genomic_DNA"/>
</dbReference>
<dbReference type="Pfam" id="PF03795">
    <property type="entry name" value="YCII"/>
    <property type="match status" value="1"/>
</dbReference>
<dbReference type="RefSeq" id="WP_183366520.1">
    <property type="nucleotide sequence ID" value="NZ_JACIEZ010000004.1"/>
</dbReference>
<feature type="domain" description="YCII-related" evidence="2">
    <location>
        <begin position="21"/>
        <end position="92"/>
    </location>
</feature>
<gene>
    <name evidence="3" type="ORF">GGR23_002421</name>
</gene>
<dbReference type="SUPFAM" id="SSF54909">
    <property type="entry name" value="Dimeric alpha+beta barrel"/>
    <property type="match status" value="1"/>
</dbReference>
<dbReference type="InterPro" id="IPR011008">
    <property type="entry name" value="Dimeric_a/b-barrel"/>
</dbReference>
<reference evidence="3 4" key="1">
    <citation type="submission" date="2020-08" db="EMBL/GenBank/DDBJ databases">
        <title>Genomic Encyclopedia of Type Strains, Phase IV (KMG-IV): sequencing the most valuable type-strain genomes for metagenomic binning, comparative biology and taxonomic classification.</title>
        <authorList>
            <person name="Goeker M."/>
        </authorList>
    </citation>
    <scope>NUCLEOTIDE SEQUENCE [LARGE SCALE GENOMIC DNA]</scope>
    <source>
        <strain evidence="3 4">DSM 29853</strain>
    </source>
</reference>
<comment type="similarity">
    <text evidence="1">Belongs to the YciI family.</text>
</comment>
<organism evidence="3 4">
    <name type="scientific">Gellertiella hungarica</name>
    <dbReference type="NCBI Taxonomy" id="1572859"/>
    <lineage>
        <taxon>Bacteria</taxon>
        <taxon>Pseudomonadati</taxon>
        <taxon>Pseudomonadota</taxon>
        <taxon>Alphaproteobacteria</taxon>
        <taxon>Hyphomicrobiales</taxon>
        <taxon>Rhizobiaceae</taxon>
        <taxon>Gellertiella</taxon>
    </lineage>
</organism>
<accession>A0A7W6J5L9</accession>
<evidence type="ECO:0000256" key="1">
    <source>
        <dbReference type="ARBA" id="ARBA00007689"/>
    </source>
</evidence>
<protein>
    <submittedName>
        <fullName evidence="3">Uncharacterized protein YciI</fullName>
    </submittedName>
</protein>
<evidence type="ECO:0000259" key="2">
    <source>
        <dbReference type="Pfam" id="PF03795"/>
    </source>
</evidence>
<sequence>MAFFMLKLSGPRPSFPGDASGEELAAMAEHSVYWKSKAEDRLAIAVGPVFDPAGPFGMAIVDCADPAAARLLADDDPVIRAGLGFGYDIFPIPSLILRQA</sequence>
<comment type="caution">
    <text evidence="3">The sequence shown here is derived from an EMBL/GenBank/DDBJ whole genome shotgun (WGS) entry which is preliminary data.</text>
</comment>
<dbReference type="AlphaFoldDB" id="A0A7W6J5L9"/>
<proteinExistence type="inferred from homology"/>
<evidence type="ECO:0000313" key="3">
    <source>
        <dbReference type="EMBL" id="MBB4065220.1"/>
    </source>
</evidence>
<evidence type="ECO:0000313" key="4">
    <source>
        <dbReference type="Proteomes" id="UP000528286"/>
    </source>
</evidence>